<keyword evidence="4 8" id="KW-0560">Oxidoreductase</keyword>
<dbReference type="InterPro" id="IPR036291">
    <property type="entry name" value="NAD(P)-bd_dom_sf"/>
</dbReference>
<dbReference type="GO" id="GO:0080019">
    <property type="term" value="F:alcohol-forming very long-chain fatty acyl-CoA reductase activity"/>
    <property type="evidence" value="ECO:0007669"/>
    <property type="project" value="InterPro"/>
</dbReference>
<reference evidence="8" key="1">
    <citation type="journal article" date="2018" name="Nat. Plants">
        <title>Whole-genome landscape of Medicago truncatula symbiotic genes.</title>
        <authorList>
            <person name="Pecrix Y."/>
            <person name="Gamas P."/>
            <person name="Carrere S."/>
        </authorList>
    </citation>
    <scope>NUCLEOTIDE SEQUENCE</scope>
    <source>
        <tissue evidence="8">Leaves</tissue>
    </source>
</reference>
<comment type="function">
    <text evidence="4">Catalyzes the reduction of fatty acyl-CoA to fatty alcohols.</text>
</comment>
<keyword evidence="5" id="KW-0175">Coiled coil</keyword>
<keyword evidence="2 4" id="KW-0444">Lipid biosynthesis</keyword>
<dbReference type="Pfam" id="PF07993">
    <property type="entry name" value="NAD_binding_4"/>
    <property type="match status" value="1"/>
</dbReference>
<sequence length="463" mass="52744">MELGDVQEFFAGKTILVTGVTGFLGKVFVEKMLRVQPDIKKLYLLIRSPNIGLATQRLHVEVFRKELFKVQRAEKGADFDSFISEKVVAVVGDVSLEMLGVKDVKRNEEMLKEIDIIVHSAATTKLDDRFDTAMATNTMGALNVLDYAKNCRKLEILLYVSTAYVCGEPKGLVIEKPFFMGQTLKGGSLKLDIKLEKKLIEEKISELKAENANEETINSVMKNFGMIRANLHGWPNTYVFTKAMGEMLVANMKDNLPLIIIRPTIVISTHSEPFPGWIEEVRTMDYVVDKYGKGTIRSFVGVPETVVDVIPADMVVNSMIIASVARSKNLCRSLIYHIGSSSRNPFKYSDLIDDMHCYFTKNPWINKNDRPVHVEKKLTLFSTRMDEFDKNKGTKMETAIELYRPYGLFEGIFDDQNVEKLRMVAKRVVDTTFNFDPKNIVWKDYMMNVHFPGIVKHSMRSKM</sequence>
<dbReference type="OrthoDB" id="429813at2759"/>
<dbReference type="AlphaFoldDB" id="A0A396HF46"/>
<evidence type="ECO:0000256" key="4">
    <source>
        <dbReference type="RuleBase" id="RU363097"/>
    </source>
</evidence>
<evidence type="ECO:0000256" key="3">
    <source>
        <dbReference type="ARBA" id="ARBA00023098"/>
    </source>
</evidence>
<feature type="domain" description="Thioester reductase (TE)" evidence="7">
    <location>
        <begin position="17"/>
        <end position="319"/>
    </location>
</feature>
<gene>
    <name evidence="8" type="ORF">MtrunA17_Chr6g0465391</name>
</gene>
<comment type="catalytic activity">
    <reaction evidence="4">
        <text>a long-chain fatty acyl-CoA + 2 NADPH + 2 H(+) = a long-chain primary fatty alcohol + 2 NADP(+) + CoA</text>
        <dbReference type="Rhea" id="RHEA:52716"/>
        <dbReference type="ChEBI" id="CHEBI:15378"/>
        <dbReference type="ChEBI" id="CHEBI:57287"/>
        <dbReference type="ChEBI" id="CHEBI:57783"/>
        <dbReference type="ChEBI" id="CHEBI:58349"/>
        <dbReference type="ChEBI" id="CHEBI:77396"/>
        <dbReference type="ChEBI" id="CHEBI:83139"/>
        <dbReference type="EC" id="1.2.1.84"/>
    </reaction>
</comment>
<dbReference type="GO" id="GO:0102965">
    <property type="term" value="F:alcohol-forming long-chain fatty acyl-CoA reductase activity"/>
    <property type="evidence" value="ECO:0007669"/>
    <property type="project" value="UniProtKB-EC"/>
</dbReference>
<dbReference type="PANTHER" id="PTHR11011">
    <property type="entry name" value="MALE STERILITY PROTEIN 2-RELATED"/>
    <property type="match status" value="1"/>
</dbReference>
<dbReference type="InterPro" id="IPR033640">
    <property type="entry name" value="FAR_C"/>
</dbReference>
<dbReference type="PANTHER" id="PTHR11011:SF84">
    <property type="entry name" value="ACYL-COA REDUCTASE-LIKE PROTEIN, PUTATIVE-RELATED"/>
    <property type="match status" value="1"/>
</dbReference>
<proteinExistence type="inferred from homology"/>
<dbReference type="CDD" id="cd09071">
    <property type="entry name" value="FAR_C"/>
    <property type="match status" value="1"/>
</dbReference>
<evidence type="ECO:0000256" key="2">
    <source>
        <dbReference type="ARBA" id="ARBA00022516"/>
    </source>
</evidence>
<evidence type="ECO:0000313" key="8">
    <source>
        <dbReference type="EMBL" id="RHN51161.1"/>
    </source>
</evidence>
<evidence type="ECO:0000256" key="5">
    <source>
        <dbReference type="SAM" id="Coils"/>
    </source>
</evidence>
<dbReference type="GO" id="GO:0006629">
    <property type="term" value="P:lipid metabolic process"/>
    <property type="evidence" value="ECO:0007669"/>
    <property type="project" value="UniProtKB-KW"/>
</dbReference>
<keyword evidence="4" id="KW-0521">NADP</keyword>
<feature type="domain" description="Fatty acyl-CoA reductase C-terminal" evidence="6">
    <location>
        <begin position="393"/>
        <end position="459"/>
    </location>
</feature>
<accession>A0A396HF46</accession>
<name>A0A396HF46_MEDTR</name>
<dbReference type="Proteomes" id="UP000265566">
    <property type="component" value="Chromosome 6"/>
</dbReference>
<dbReference type="EC" id="1.2.1.84" evidence="4"/>
<feature type="coiled-coil region" evidence="5">
    <location>
        <begin position="190"/>
        <end position="217"/>
    </location>
</feature>
<dbReference type="CDD" id="cd05236">
    <property type="entry name" value="FAR-N_SDR_e"/>
    <property type="match status" value="1"/>
</dbReference>
<comment type="caution">
    <text evidence="8">The sequence shown here is derived from an EMBL/GenBank/DDBJ whole genome shotgun (WGS) entry which is preliminary data.</text>
</comment>
<protein>
    <recommendedName>
        <fullName evidence="4">Fatty acyl-CoA reductase</fullName>
        <ecNumber evidence="4">1.2.1.84</ecNumber>
    </recommendedName>
</protein>
<evidence type="ECO:0000259" key="6">
    <source>
        <dbReference type="Pfam" id="PF03015"/>
    </source>
</evidence>
<dbReference type="EMBL" id="PSQE01000006">
    <property type="protein sequence ID" value="RHN51161.1"/>
    <property type="molecule type" value="Genomic_DNA"/>
</dbReference>
<dbReference type="Gramene" id="rna35547">
    <property type="protein sequence ID" value="RHN51161.1"/>
    <property type="gene ID" value="gene35547"/>
</dbReference>
<evidence type="ECO:0000256" key="1">
    <source>
        <dbReference type="ARBA" id="ARBA00005928"/>
    </source>
</evidence>
<dbReference type="InterPro" id="IPR013120">
    <property type="entry name" value="FAR_NAD-bd"/>
</dbReference>
<evidence type="ECO:0000259" key="7">
    <source>
        <dbReference type="Pfam" id="PF07993"/>
    </source>
</evidence>
<dbReference type="Pfam" id="PF03015">
    <property type="entry name" value="Sterile"/>
    <property type="match status" value="1"/>
</dbReference>
<dbReference type="SUPFAM" id="SSF51735">
    <property type="entry name" value="NAD(P)-binding Rossmann-fold domains"/>
    <property type="match status" value="1"/>
</dbReference>
<keyword evidence="3 4" id="KW-0443">Lipid metabolism</keyword>
<dbReference type="InterPro" id="IPR026055">
    <property type="entry name" value="FAR"/>
</dbReference>
<organism evidence="8">
    <name type="scientific">Medicago truncatula</name>
    <name type="common">Barrel medic</name>
    <name type="synonym">Medicago tribuloides</name>
    <dbReference type="NCBI Taxonomy" id="3880"/>
    <lineage>
        <taxon>Eukaryota</taxon>
        <taxon>Viridiplantae</taxon>
        <taxon>Streptophyta</taxon>
        <taxon>Embryophyta</taxon>
        <taxon>Tracheophyta</taxon>
        <taxon>Spermatophyta</taxon>
        <taxon>Magnoliopsida</taxon>
        <taxon>eudicotyledons</taxon>
        <taxon>Gunneridae</taxon>
        <taxon>Pentapetalae</taxon>
        <taxon>rosids</taxon>
        <taxon>fabids</taxon>
        <taxon>Fabales</taxon>
        <taxon>Fabaceae</taxon>
        <taxon>Papilionoideae</taxon>
        <taxon>50 kb inversion clade</taxon>
        <taxon>NPAAA clade</taxon>
        <taxon>Hologalegina</taxon>
        <taxon>IRL clade</taxon>
        <taxon>Trifolieae</taxon>
        <taxon>Medicago</taxon>
    </lineage>
</organism>
<comment type="similarity">
    <text evidence="1 4">Belongs to the fatty acyl-CoA reductase family.</text>
</comment>
<dbReference type="Gene3D" id="3.40.50.720">
    <property type="entry name" value="NAD(P)-binding Rossmann-like Domain"/>
    <property type="match status" value="1"/>
</dbReference>